<evidence type="ECO:0000256" key="2">
    <source>
        <dbReference type="PROSITE-ProRule" id="PRU00708"/>
    </source>
</evidence>
<comment type="caution">
    <text evidence="3">The sequence shown here is derived from an EMBL/GenBank/DDBJ whole genome shotgun (WGS) entry which is preliminary data.</text>
</comment>
<dbReference type="Pfam" id="PF20431">
    <property type="entry name" value="E_motif"/>
    <property type="match status" value="1"/>
</dbReference>
<feature type="repeat" description="PPR" evidence="2">
    <location>
        <begin position="470"/>
        <end position="504"/>
    </location>
</feature>
<dbReference type="Proteomes" id="UP000634136">
    <property type="component" value="Unassembled WGS sequence"/>
</dbReference>
<organism evidence="3 4">
    <name type="scientific">Senna tora</name>
    <dbReference type="NCBI Taxonomy" id="362788"/>
    <lineage>
        <taxon>Eukaryota</taxon>
        <taxon>Viridiplantae</taxon>
        <taxon>Streptophyta</taxon>
        <taxon>Embryophyta</taxon>
        <taxon>Tracheophyta</taxon>
        <taxon>Spermatophyta</taxon>
        <taxon>Magnoliopsida</taxon>
        <taxon>eudicotyledons</taxon>
        <taxon>Gunneridae</taxon>
        <taxon>Pentapetalae</taxon>
        <taxon>rosids</taxon>
        <taxon>fabids</taxon>
        <taxon>Fabales</taxon>
        <taxon>Fabaceae</taxon>
        <taxon>Caesalpinioideae</taxon>
        <taxon>Cassia clade</taxon>
        <taxon>Senna</taxon>
    </lineage>
</organism>
<dbReference type="FunFam" id="1.25.40.10:FF:000646">
    <property type="entry name" value="Pentatricopeptide repeat-containing protein, chloroplastic"/>
    <property type="match status" value="1"/>
</dbReference>
<dbReference type="InterPro" id="IPR011990">
    <property type="entry name" value="TPR-like_helical_dom_sf"/>
</dbReference>
<feature type="repeat" description="PPR" evidence="2">
    <location>
        <begin position="435"/>
        <end position="469"/>
    </location>
</feature>
<feature type="repeat" description="PPR" evidence="2">
    <location>
        <begin position="299"/>
        <end position="333"/>
    </location>
</feature>
<dbReference type="PROSITE" id="PS51375">
    <property type="entry name" value="PPR"/>
    <property type="match status" value="7"/>
</dbReference>
<evidence type="ECO:0000313" key="4">
    <source>
        <dbReference type="Proteomes" id="UP000634136"/>
    </source>
</evidence>
<dbReference type="FunFam" id="1.25.40.10:FF:000090">
    <property type="entry name" value="Pentatricopeptide repeat-containing protein, chloroplastic"/>
    <property type="match status" value="1"/>
</dbReference>
<dbReference type="AlphaFoldDB" id="A0A834SP69"/>
<feature type="repeat" description="PPR" evidence="2">
    <location>
        <begin position="571"/>
        <end position="605"/>
    </location>
</feature>
<accession>A0A834SP69</accession>
<gene>
    <name evidence="3" type="ORF">G2W53_038499</name>
</gene>
<evidence type="ECO:0000313" key="3">
    <source>
        <dbReference type="EMBL" id="KAF7806338.1"/>
    </source>
</evidence>
<dbReference type="PANTHER" id="PTHR47926">
    <property type="entry name" value="PENTATRICOPEPTIDE REPEAT-CONTAINING PROTEIN"/>
    <property type="match status" value="1"/>
</dbReference>
<dbReference type="Pfam" id="PF13041">
    <property type="entry name" value="PPR_2"/>
    <property type="match status" value="4"/>
</dbReference>
<dbReference type="InterPro" id="IPR046849">
    <property type="entry name" value="E2_motif"/>
</dbReference>
<proteinExistence type="predicted"/>
<sequence>MSSLCKDGRLHKALDLLAEMESRDLHVGPDIYGELLQGCVYERALFLGLQIHAQIIKKGDVFARNEYIETKLVIFYAKCDVSDVANRLFRRLEKQNVFSWAAIIGLQSRTGLYEEALLSYCEMLENGFSPDNFVVPNALKACGALQWVGTGKGIHGFILKKKGFDGCVFVASSLVDMYGKFGVLEDARKVFDGMPEKNVVAWNSMIVGYAQNGLNEEAIKLFHIMRMEDIEPTRVTLSGLFSACANLEALQEGRQGHALAIIGGLELDNILGSSIINLYSKVGLIEEAELVFSTMIMKDVVTWNLLISSYVQSGLVEKALDMCHLMREENLRFDCVTLSSLLTVAADTRDKELGLKGHSYCIKNNFESDVVVSSNIIDMYAKCGKMDHARRVFSSTTKRDIVLWNTMLAAYADLGLSGEALRLFYQMQLETIPPNVISWNSVILGFFRNGQVIEAQNMFSEMYSLGVQPNLVTWTTMISGLAQNGHNHEAILVFQQMQEAGIRPNSISITSALSACTNMALLKYGRAIHGYVLRHYISLSLHNTSSIMDMYAKCGAINNTKSVFNMCSRKELPVYNAMISAYASHGQATEALSLFRQLEKEGIIPDQITLTSVLSACSHARMVKEGLELFKYMVSELHMEPSSEHYGCLIKLLSHYGQLDEALRIILSMPSHPDAHILGSLLVACGQNHEIELASYIAKWLLKLDPGNSGNYVALSNVYATAGRWDEVSNIRGLMKEKGLRKIPGCSWIEVGQELNVFVAGDRSHPETEEIYMALDLLAVEMHSTKYVHYS</sequence>
<dbReference type="FunFam" id="1.25.40.10:FF:002040">
    <property type="entry name" value="Pentatricopeptide repeat-containing protein, chloroplastic"/>
    <property type="match status" value="1"/>
</dbReference>
<dbReference type="PANTHER" id="PTHR47926:SF386">
    <property type="entry name" value="PENTATRICOPEPTIDE REPEAT-CONTAINING PROTEIN"/>
    <property type="match status" value="1"/>
</dbReference>
<dbReference type="SUPFAM" id="SSF48452">
    <property type="entry name" value="TPR-like"/>
    <property type="match status" value="1"/>
</dbReference>
<dbReference type="FunFam" id="1.25.40.10:FF:000285">
    <property type="entry name" value="Pentatricopeptide repeat-containing protein, chloroplastic"/>
    <property type="match status" value="1"/>
</dbReference>
<dbReference type="Pfam" id="PF20430">
    <property type="entry name" value="Eplus_motif"/>
    <property type="match status" value="1"/>
</dbReference>
<protein>
    <submittedName>
        <fullName evidence="3">Pentatricopeptide repeat-containing protein</fullName>
    </submittedName>
</protein>
<keyword evidence="4" id="KW-1185">Reference proteome</keyword>
<feature type="repeat" description="PPR" evidence="2">
    <location>
        <begin position="198"/>
        <end position="232"/>
    </location>
</feature>
<dbReference type="EMBL" id="JAAIUW010000012">
    <property type="protein sequence ID" value="KAF7806338.1"/>
    <property type="molecule type" value="Genomic_DNA"/>
</dbReference>
<dbReference type="Pfam" id="PF01535">
    <property type="entry name" value="PPR"/>
    <property type="match status" value="5"/>
</dbReference>
<dbReference type="FunFam" id="1.25.40.10:FF:000380">
    <property type="entry name" value="Pentatricopeptide repeat-containing protein, chloroplastic"/>
    <property type="match status" value="1"/>
</dbReference>
<evidence type="ECO:0000256" key="1">
    <source>
        <dbReference type="ARBA" id="ARBA00022737"/>
    </source>
</evidence>
<dbReference type="GO" id="GO:0003723">
    <property type="term" value="F:RNA binding"/>
    <property type="evidence" value="ECO:0007669"/>
    <property type="project" value="InterPro"/>
</dbReference>
<dbReference type="OrthoDB" id="185373at2759"/>
<dbReference type="NCBIfam" id="TIGR00756">
    <property type="entry name" value="PPR"/>
    <property type="match status" value="8"/>
</dbReference>
<dbReference type="InterPro" id="IPR046848">
    <property type="entry name" value="E_motif"/>
</dbReference>
<dbReference type="Gene3D" id="1.25.40.10">
    <property type="entry name" value="Tetratricopeptide repeat domain"/>
    <property type="match status" value="6"/>
</dbReference>
<dbReference type="GO" id="GO:0009451">
    <property type="term" value="P:RNA modification"/>
    <property type="evidence" value="ECO:0007669"/>
    <property type="project" value="InterPro"/>
</dbReference>
<keyword evidence="1" id="KW-0677">Repeat</keyword>
<dbReference type="InterPro" id="IPR002885">
    <property type="entry name" value="PPR_rpt"/>
</dbReference>
<name>A0A834SP69_9FABA</name>
<dbReference type="InterPro" id="IPR046960">
    <property type="entry name" value="PPR_At4g14850-like_plant"/>
</dbReference>
<feature type="repeat" description="PPR" evidence="2">
    <location>
        <begin position="400"/>
        <end position="434"/>
    </location>
</feature>
<feature type="repeat" description="PPR" evidence="2">
    <location>
        <begin position="96"/>
        <end position="130"/>
    </location>
</feature>
<reference evidence="3" key="1">
    <citation type="submission" date="2020-09" db="EMBL/GenBank/DDBJ databases">
        <title>Genome-Enabled Discovery of Anthraquinone Biosynthesis in Senna tora.</title>
        <authorList>
            <person name="Kang S.-H."/>
            <person name="Pandey R.P."/>
            <person name="Lee C.-M."/>
            <person name="Sim J.-S."/>
            <person name="Jeong J.-T."/>
            <person name="Choi B.-S."/>
            <person name="Jung M."/>
            <person name="Ginzburg D."/>
            <person name="Zhao K."/>
            <person name="Won S.Y."/>
            <person name="Oh T.-J."/>
            <person name="Yu Y."/>
            <person name="Kim N.-H."/>
            <person name="Lee O.R."/>
            <person name="Lee T.-H."/>
            <person name="Bashyal P."/>
            <person name="Kim T.-S."/>
            <person name="Lee W.-H."/>
            <person name="Kawkins C."/>
            <person name="Kim C.-K."/>
            <person name="Kim J.S."/>
            <person name="Ahn B.O."/>
            <person name="Rhee S.Y."/>
            <person name="Sohng J.K."/>
        </authorList>
    </citation>
    <scope>NUCLEOTIDE SEQUENCE</scope>
    <source>
        <tissue evidence="3">Leaf</tissue>
    </source>
</reference>